<dbReference type="Gene3D" id="3.30.420.10">
    <property type="entry name" value="Ribonuclease H-like superfamily/Ribonuclease H"/>
    <property type="match status" value="1"/>
</dbReference>
<feature type="domain" description="Integrase catalytic" evidence="1">
    <location>
        <begin position="221"/>
        <end position="330"/>
    </location>
</feature>
<dbReference type="Gene3D" id="3.30.70.270">
    <property type="match status" value="1"/>
</dbReference>
<evidence type="ECO:0000313" key="3">
    <source>
        <dbReference type="RefSeq" id="XP_071901870.1"/>
    </source>
</evidence>
<dbReference type="RefSeq" id="XP_071901870.1">
    <property type="nucleotide sequence ID" value="XM_072045769.1"/>
</dbReference>
<keyword evidence="2" id="KW-1185">Reference proteome</keyword>
<dbReference type="Proteomes" id="UP001652660">
    <property type="component" value="Chromosome 1c"/>
</dbReference>
<accession>A0ABM4U3L1</accession>
<proteinExistence type="predicted"/>
<gene>
    <name evidence="3" type="primary">LOC140005206</name>
</gene>
<evidence type="ECO:0000259" key="1">
    <source>
        <dbReference type="PROSITE" id="PS50994"/>
    </source>
</evidence>
<dbReference type="InterPro" id="IPR043502">
    <property type="entry name" value="DNA/RNA_pol_sf"/>
</dbReference>
<evidence type="ECO:0000313" key="2">
    <source>
        <dbReference type="Proteomes" id="UP001652660"/>
    </source>
</evidence>
<dbReference type="InterPro" id="IPR012337">
    <property type="entry name" value="RNaseH-like_sf"/>
</dbReference>
<dbReference type="InterPro" id="IPR036397">
    <property type="entry name" value="RNaseH_sf"/>
</dbReference>
<name>A0ABM4U3L1_COFAR</name>
<dbReference type="PROSITE" id="PS50994">
    <property type="entry name" value="INTEGRASE"/>
    <property type="match status" value="1"/>
</dbReference>
<reference evidence="3" key="2">
    <citation type="submission" date="2025-08" db="UniProtKB">
        <authorList>
            <consortium name="RefSeq"/>
        </authorList>
    </citation>
    <scope>IDENTIFICATION</scope>
    <source>
        <tissue evidence="3">Leaves</tissue>
    </source>
</reference>
<dbReference type="Pfam" id="PF00078">
    <property type="entry name" value="RVT_1"/>
    <property type="match status" value="1"/>
</dbReference>
<sequence>MRELRVLTGFIHKSESPWGAPVLFVEKKDGSLRLCIDYRELNVVTIKNKYPLPHIDDLLDQLQWAMVFSKLDFQQGYYQLRIRKEDVPKTAFNTRYGHFEFAVMPFDLTNAPAAFMDSMHQNPHLEPRKVILGNIEVKSTLLDRIKEGQMKEPTVQKWVERVKKGELPDFNLGLDGILRFRNRVVVPEDEELKKEILEESHRSRYTVHPDSVNMKYSLEKLAKLYMDKVVRLHGVPVSIVSDRDPKFVSRFWQKLQEAVGTKLSYSTAYHPQTDGQSERTIQTREDMLRTCIVDFGGSWSQYLTLVELSYNNSYHSSIQMAPYEVLYEQRCRSPIHWDEVGERKIIDPTTIP</sequence>
<dbReference type="PANTHER" id="PTHR37984">
    <property type="entry name" value="PROTEIN CBG26694"/>
    <property type="match status" value="1"/>
</dbReference>
<reference evidence="2" key="1">
    <citation type="journal article" date="2025" name="Foods">
        <title>Unveiling the Microbial Signatures of Arabica Coffee Cherries: Insights into Ripeness Specific Diversity, Functional Traits, and Implications for Quality and Safety.</title>
        <authorList>
            <consortium name="RefSeq"/>
            <person name="Tenea G.N."/>
            <person name="Cifuentes V."/>
            <person name="Reyes P."/>
            <person name="Cevallos-Vallejos M."/>
        </authorList>
    </citation>
    <scope>NUCLEOTIDE SEQUENCE [LARGE SCALE GENOMIC DNA]</scope>
</reference>
<dbReference type="CDD" id="cd01647">
    <property type="entry name" value="RT_LTR"/>
    <property type="match status" value="1"/>
</dbReference>
<organism evidence="2 3">
    <name type="scientific">Coffea arabica</name>
    <name type="common">Arabian coffee</name>
    <dbReference type="NCBI Taxonomy" id="13443"/>
    <lineage>
        <taxon>Eukaryota</taxon>
        <taxon>Viridiplantae</taxon>
        <taxon>Streptophyta</taxon>
        <taxon>Embryophyta</taxon>
        <taxon>Tracheophyta</taxon>
        <taxon>Spermatophyta</taxon>
        <taxon>Magnoliopsida</taxon>
        <taxon>eudicotyledons</taxon>
        <taxon>Gunneridae</taxon>
        <taxon>Pentapetalae</taxon>
        <taxon>asterids</taxon>
        <taxon>lamiids</taxon>
        <taxon>Gentianales</taxon>
        <taxon>Rubiaceae</taxon>
        <taxon>Ixoroideae</taxon>
        <taxon>Gardenieae complex</taxon>
        <taxon>Bertiereae - Coffeeae clade</taxon>
        <taxon>Coffeeae</taxon>
        <taxon>Coffea</taxon>
    </lineage>
</organism>
<dbReference type="SUPFAM" id="SSF53098">
    <property type="entry name" value="Ribonuclease H-like"/>
    <property type="match status" value="1"/>
</dbReference>
<dbReference type="InterPro" id="IPR000477">
    <property type="entry name" value="RT_dom"/>
</dbReference>
<dbReference type="InterPro" id="IPR001584">
    <property type="entry name" value="Integrase_cat-core"/>
</dbReference>
<dbReference type="PANTHER" id="PTHR37984:SF15">
    <property type="entry name" value="INTEGRASE CATALYTIC DOMAIN-CONTAINING PROTEIN"/>
    <property type="match status" value="1"/>
</dbReference>
<dbReference type="GeneID" id="140005206"/>
<dbReference type="Gene3D" id="3.10.10.10">
    <property type="entry name" value="HIV Type 1 Reverse Transcriptase, subunit A, domain 1"/>
    <property type="match status" value="1"/>
</dbReference>
<dbReference type="InterPro" id="IPR043128">
    <property type="entry name" value="Rev_trsase/Diguanyl_cyclase"/>
</dbReference>
<protein>
    <recommendedName>
        <fullName evidence="1">Integrase catalytic domain-containing protein</fullName>
    </recommendedName>
</protein>
<dbReference type="InterPro" id="IPR050951">
    <property type="entry name" value="Retrovirus_Pol_polyprotein"/>
</dbReference>
<dbReference type="SUPFAM" id="SSF56672">
    <property type="entry name" value="DNA/RNA polymerases"/>
    <property type="match status" value="1"/>
</dbReference>